<accession>A0A2T4AD42</accession>
<gene>
    <name evidence="1" type="ORF">M431DRAFT_433801</name>
</gene>
<dbReference type="Proteomes" id="UP000241690">
    <property type="component" value="Unassembled WGS sequence"/>
</dbReference>
<sequence length="170" mass="18409">MMELGDVVAESALRSASSSLSSASLRRSREPLAEENCVSNLLKMRLGDAVAPDSASGCDPVSLVKSPGAWSWSTAGAIQPCEGIVELAWLSIEIAFCYGIGYLPRIVLRKILRPLGRNCNCARDCQGPGFERRLSLVSEGPGLSWTQCLRLRCTNVRVLCVLVDVRDKDP</sequence>
<dbReference type="GeneID" id="36623691"/>
<dbReference type="RefSeq" id="XP_024774610.1">
    <property type="nucleotide sequence ID" value="XM_024915125.1"/>
</dbReference>
<organism evidence="1 2">
    <name type="scientific">Trichoderma harzianum CBS 226.95</name>
    <dbReference type="NCBI Taxonomy" id="983964"/>
    <lineage>
        <taxon>Eukaryota</taxon>
        <taxon>Fungi</taxon>
        <taxon>Dikarya</taxon>
        <taxon>Ascomycota</taxon>
        <taxon>Pezizomycotina</taxon>
        <taxon>Sordariomycetes</taxon>
        <taxon>Hypocreomycetidae</taxon>
        <taxon>Hypocreales</taxon>
        <taxon>Hypocreaceae</taxon>
        <taxon>Trichoderma</taxon>
    </lineage>
</organism>
<dbReference type="EMBL" id="KZ679680">
    <property type="protein sequence ID" value="PTB54933.1"/>
    <property type="molecule type" value="Genomic_DNA"/>
</dbReference>
<reference evidence="1 2" key="1">
    <citation type="submission" date="2016-07" db="EMBL/GenBank/DDBJ databases">
        <title>Multiple horizontal gene transfer events from other fungi enriched the ability of initially mycotrophic Trichoderma (Ascomycota) to feed on dead plant biomass.</title>
        <authorList>
            <consortium name="DOE Joint Genome Institute"/>
            <person name="Aerts A."/>
            <person name="Atanasova L."/>
            <person name="Chenthamara K."/>
            <person name="Zhang J."/>
            <person name="Grujic M."/>
            <person name="Henrissat B."/>
            <person name="Kuo A."/>
            <person name="Salamov A."/>
            <person name="Lipzen A."/>
            <person name="Labutti K."/>
            <person name="Barry K."/>
            <person name="Miao Y."/>
            <person name="Rahimi M.J."/>
            <person name="Shen Q."/>
            <person name="Grigoriev I.V."/>
            <person name="Kubicek C.P."/>
            <person name="Druzhinina I.S."/>
        </authorList>
    </citation>
    <scope>NUCLEOTIDE SEQUENCE [LARGE SCALE GENOMIC DNA]</scope>
    <source>
        <strain evidence="1 2">CBS 226.95</strain>
    </source>
</reference>
<keyword evidence="2" id="KW-1185">Reference proteome</keyword>
<dbReference type="AlphaFoldDB" id="A0A2T4AD42"/>
<name>A0A2T4AD42_TRIHA</name>
<evidence type="ECO:0000313" key="2">
    <source>
        <dbReference type="Proteomes" id="UP000241690"/>
    </source>
</evidence>
<proteinExistence type="predicted"/>
<evidence type="ECO:0000313" key="1">
    <source>
        <dbReference type="EMBL" id="PTB54933.1"/>
    </source>
</evidence>
<protein>
    <submittedName>
        <fullName evidence="1">Uncharacterized protein</fullName>
    </submittedName>
</protein>